<dbReference type="PANTHER" id="PTHR13887">
    <property type="entry name" value="GLUTATHIONE S-TRANSFERASE KAPPA"/>
    <property type="match status" value="1"/>
</dbReference>
<protein>
    <recommendedName>
        <fullName evidence="7">Thioredoxin domain-containing protein</fullName>
    </recommendedName>
</protein>
<dbReference type="InterPro" id="IPR013766">
    <property type="entry name" value="Thioredoxin_domain"/>
</dbReference>
<dbReference type="Pfam" id="PF13462">
    <property type="entry name" value="Thioredoxin_4"/>
    <property type="match status" value="1"/>
</dbReference>
<evidence type="ECO:0000256" key="5">
    <source>
        <dbReference type="ARBA" id="ARBA00023284"/>
    </source>
</evidence>
<dbReference type="EMBL" id="PGTN01000005">
    <property type="protein sequence ID" value="PJF48857.1"/>
    <property type="molecule type" value="Genomic_DNA"/>
</dbReference>
<dbReference type="SUPFAM" id="SSF52833">
    <property type="entry name" value="Thioredoxin-like"/>
    <property type="match status" value="1"/>
</dbReference>
<dbReference type="GO" id="GO:0016491">
    <property type="term" value="F:oxidoreductase activity"/>
    <property type="evidence" value="ECO:0007669"/>
    <property type="project" value="UniProtKB-KW"/>
</dbReference>
<name>A0A2M8QGC8_9CHLR</name>
<evidence type="ECO:0000313" key="9">
    <source>
        <dbReference type="Proteomes" id="UP000230790"/>
    </source>
</evidence>
<dbReference type="Proteomes" id="UP000230790">
    <property type="component" value="Unassembled WGS sequence"/>
</dbReference>
<keyword evidence="6" id="KW-0812">Transmembrane</keyword>
<dbReference type="PANTHER" id="PTHR13887:SF14">
    <property type="entry name" value="DISULFIDE BOND FORMATION PROTEIN D"/>
    <property type="match status" value="1"/>
</dbReference>
<keyword evidence="5" id="KW-0676">Redox-active center</keyword>
<keyword evidence="4" id="KW-1015">Disulfide bond</keyword>
<dbReference type="Gene3D" id="3.40.30.10">
    <property type="entry name" value="Glutaredoxin"/>
    <property type="match status" value="1"/>
</dbReference>
<evidence type="ECO:0000256" key="4">
    <source>
        <dbReference type="ARBA" id="ARBA00023157"/>
    </source>
</evidence>
<evidence type="ECO:0000256" key="6">
    <source>
        <dbReference type="SAM" id="Phobius"/>
    </source>
</evidence>
<accession>A0A2M8QGC8</accession>
<dbReference type="InterPro" id="IPR036249">
    <property type="entry name" value="Thioredoxin-like_sf"/>
</dbReference>
<feature type="transmembrane region" description="Helical" evidence="6">
    <location>
        <begin position="20"/>
        <end position="42"/>
    </location>
</feature>
<gene>
    <name evidence="8" type="ORF">CUN48_01515</name>
</gene>
<keyword evidence="6" id="KW-0472">Membrane</keyword>
<reference evidence="8 9" key="1">
    <citation type="submission" date="2017-11" db="EMBL/GenBank/DDBJ databases">
        <title>Evolution of Phototrophy in the Chloroflexi Phylum Driven by Horizontal Gene Transfer.</title>
        <authorList>
            <person name="Ward L.M."/>
            <person name="Hemp J."/>
            <person name="Shih P.M."/>
            <person name="Mcglynn S.E."/>
            <person name="Fischer W."/>
        </authorList>
    </citation>
    <scope>NUCLEOTIDE SEQUENCE [LARGE SCALE GENOMIC DNA]</scope>
    <source>
        <strain evidence="8">JP3_7</strain>
    </source>
</reference>
<keyword evidence="2" id="KW-0732">Signal</keyword>
<evidence type="ECO:0000259" key="7">
    <source>
        <dbReference type="PROSITE" id="PS51352"/>
    </source>
</evidence>
<proteinExistence type="inferred from homology"/>
<sequence length="249" mass="26971">MMEPLQESTLITSDRAALKWFALGAAFGAIVAVGAMVIFTAARTPSAATPKPTEAGMTLPDAQPFLPKVAVRGPNTQGSADAPVTIVEYSDFNCGFCRRFYAETLQRILDEYVKTNKARFSYKHYPFLAESSIWKAEAAECAAEQGRFWDYHALLFTQDIVGQDEATMKQALTTAASGIQLNSEAFADCLQAGNARQRVQADAEEGRRLGVSGTPSFLINGRPLVGAQPYEAFKAMIEEELAKASSPTP</sequence>
<dbReference type="PROSITE" id="PS51352">
    <property type="entry name" value="THIOREDOXIN_2"/>
    <property type="match status" value="1"/>
</dbReference>
<keyword evidence="6" id="KW-1133">Transmembrane helix</keyword>
<evidence type="ECO:0000256" key="3">
    <source>
        <dbReference type="ARBA" id="ARBA00023002"/>
    </source>
</evidence>
<comment type="similarity">
    <text evidence="1">Belongs to the thioredoxin family. DsbA subfamily.</text>
</comment>
<evidence type="ECO:0000313" key="8">
    <source>
        <dbReference type="EMBL" id="PJF48857.1"/>
    </source>
</evidence>
<organism evidence="8 9">
    <name type="scientific">Candidatus Thermofonsia Clade 3 bacterium</name>
    <dbReference type="NCBI Taxonomy" id="2364212"/>
    <lineage>
        <taxon>Bacteria</taxon>
        <taxon>Bacillati</taxon>
        <taxon>Chloroflexota</taxon>
        <taxon>Candidatus Thermofontia</taxon>
        <taxon>Candidatus Thermofonsia Clade 3</taxon>
    </lineage>
</organism>
<keyword evidence="3" id="KW-0560">Oxidoreductase</keyword>
<dbReference type="InterPro" id="IPR012336">
    <property type="entry name" value="Thioredoxin-like_fold"/>
</dbReference>
<evidence type="ECO:0000256" key="1">
    <source>
        <dbReference type="ARBA" id="ARBA00005791"/>
    </source>
</evidence>
<feature type="domain" description="Thioredoxin" evidence="7">
    <location>
        <begin position="60"/>
        <end position="242"/>
    </location>
</feature>
<evidence type="ECO:0000256" key="2">
    <source>
        <dbReference type="ARBA" id="ARBA00022729"/>
    </source>
</evidence>
<comment type="caution">
    <text evidence="8">The sequence shown here is derived from an EMBL/GenBank/DDBJ whole genome shotgun (WGS) entry which is preliminary data.</text>
</comment>
<dbReference type="AlphaFoldDB" id="A0A2M8QGC8"/>